<dbReference type="PANTHER" id="PTHR33053">
    <property type="entry name" value="PROTEIN, PUTATIVE-RELATED"/>
    <property type="match status" value="1"/>
</dbReference>
<name>A0ABM4CWD3_HYDVU</name>
<organism evidence="1 2">
    <name type="scientific">Hydra vulgaris</name>
    <name type="common">Hydra</name>
    <name type="synonym">Hydra attenuata</name>
    <dbReference type="NCBI Taxonomy" id="6087"/>
    <lineage>
        <taxon>Eukaryota</taxon>
        <taxon>Metazoa</taxon>
        <taxon>Cnidaria</taxon>
        <taxon>Hydrozoa</taxon>
        <taxon>Hydroidolina</taxon>
        <taxon>Anthoathecata</taxon>
        <taxon>Aplanulata</taxon>
        <taxon>Hydridae</taxon>
        <taxon>Hydra</taxon>
    </lineage>
</organism>
<dbReference type="PANTHER" id="PTHR33053:SF9">
    <property type="entry name" value="AGAP000105-PA"/>
    <property type="match status" value="1"/>
</dbReference>
<sequence>MASKYESQKKYYFVNKVRKSEDNMPFDCSADLPTTSQVDDSAVDFTNEATHHENTEKFLENFSFSNDQDFFQSLDNLGQDDDQNSNLKSSNLEQLSLRDKLILWYIQYNVSKNAFSALLKIIGPDNNLPICATTLLSKIKCSNKSYANKSYHYFGIQDNIENRINAGLNAEFIPEGSQYKKLKQEVYVDGGETLVSLAINVDGVKLQNSTNKSMWPILCRINESLDQTPFVAGIHIDSSKPDSLVDFFLPFITDFIQVSENIKTIYPKIRIKILFFVCDAPARSFCKGTKQCGGYFSCDYCQDEGSYCKELKKVVFSETIGVRRTDEQFLNLEKNGHQLRESPLVTIVPMVTCFPPDPMHLLYLGNVRRLLLIWCCEIRGKSRLIASSKNLLSNFICFLGKCLPSEFSRRPRSIDEIRLWKAIEFRIFLLFVGPVALKAVLPTAEYHHFMLLHLAIYAFSCDNWKSMIHVGNEALISYVSGMKTLYGQHHLVYNVHVLLHIPEYIEKYGNLGFWSAFWAESYYGVLRKRFRGTSNLLSQAVNRVNELGILNYSQTRRVFAWSKNPNDQFFLTEKGIMQLKTLDSNTMIGTGFLMEKCRDFYSYPQSFNLLHIGVYLPPTGQVIKSKVIRKCVAFSQCDNTLIIFPFPSIDYFGK</sequence>
<proteinExistence type="predicted"/>
<dbReference type="GeneID" id="136087420"/>
<dbReference type="Proteomes" id="UP001652625">
    <property type="component" value="Chromosome 11"/>
</dbReference>
<dbReference type="RefSeq" id="XP_065666242.1">
    <property type="nucleotide sequence ID" value="XM_065810170.1"/>
</dbReference>
<evidence type="ECO:0000313" key="2">
    <source>
        <dbReference type="RefSeq" id="XP_065666242.1"/>
    </source>
</evidence>
<keyword evidence="1" id="KW-1185">Reference proteome</keyword>
<accession>A0ABM4CWD3</accession>
<gene>
    <name evidence="2" type="primary">LOC136087420</name>
</gene>
<evidence type="ECO:0000313" key="1">
    <source>
        <dbReference type="Proteomes" id="UP001652625"/>
    </source>
</evidence>
<reference evidence="2" key="1">
    <citation type="submission" date="2025-08" db="UniProtKB">
        <authorList>
            <consortium name="RefSeq"/>
        </authorList>
    </citation>
    <scope>IDENTIFICATION</scope>
</reference>
<protein>
    <submittedName>
        <fullName evidence="2">Uncharacterized protein LOC136087420</fullName>
    </submittedName>
</protein>